<feature type="region of interest" description="Disordered" evidence="1">
    <location>
        <begin position="87"/>
        <end position="110"/>
    </location>
</feature>
<organism evidence="2 3">
    <name type="scientific">Verticillium longisporum</name>
    <name type="common">Verticillium dahliae var. longisporum</name>
    <dbReference type="NCBI Taxonomy" id="100787"/>
    <lineage>
        <taxon>Eukaryota</taxon>
        <taxon>Fungi</taxon>
        <taxon>Dikarya</taxon>
        <taxon>Ascomycota</taxon>
        <taxon>Pezizomycotina</taxon>
        <taxon>Sordariomycetes</taxon>
        <taxon>Hypocreomycetidae</taxon>
        <taxon>Glomerellales</taxon>
        <taxon>Plectosphaerellaceae</taxon>
        <taxon>Verticillium</taxon>
    </lineage>
</organism>
<protein>
    <submittedName>
        <fullName evidence="2">Uncharacterized protein</fullName>
    </submittedName>
</protein>
<reference evidence="2" key="1">
    <citation type="journal article" date="2021" name="Mol. Plant Pathol.">
        <title>A 20-kb lineage-specific genomic region tames virulence in pathogenic amphidiploid Verticillium longisporum.</title>
        <authorList>
            <person name="Harting R."/>
            <person name="Starke J."/>
            <person name="Kusch H."/>
            <person name="Poggeler S."/>
            <person name="Maurus I."/>
            <person name="Schluter R."/>
            <person name="Landesfeind M."/>
            <person name="Bulla I."/>
            <person name="Nowrousian M."/>
            <person name="de Jonge R."/>
            <person name="Stahlhut G."/>
            <person name="Hoff K.J."/>
            <person name="Asshauer K.P."/>
            <person name="Thurmer A."/>
            <person name="Stanke M."/>
            <person name="Daniel R."/>
            <person name="Morgenstern B."/>
            <person name="Thomma B.P.H.J."/>
            <person name="Kronstad J.W."/>
            <person name="Braus-Stromeyer S.A."/>
            <person name="Braus G.H."/>
        </authorList>
    </citation>
    <scope>NUCLEOTIDE SEQUENCE</scope>
    <source>
        <strain evidence="2">Vl32</strain>
    </source>
</reference>
<proteinExistence type="predicted"/>
<accession>A0A8I3ARA1</accession>
<dbReference type="AlphaFoldDB" id="A0A8I3ARA1"/>
<dbReference type="OrthoDB" id="3641682at2759"/>
<gene>
    <name evidence="2" type="ORF">HYQ45_008335</name>
</gene>
<evidence type="ECO:0000313" key="3">
    <source>
        <dbReference type="Proteomes" id="UP000689129"/>
    </source>
</evidence>
<evidence type="ECO:0000256" key="1">
    <source>
        <dbReference type="SAM" id="MobiDB-lite"/>
    </source>
</evidence>
<comment type="caution">
    <text evidence="2">The sequence shown here is derived from an EMBL/GenBank/DDBJ whole genome shotgun (WGS) entry which is preliminary data.</text>
</comment>
<dbReference type="EMBL" id="JAEMWZ010000157">
    <property type="protein sequence ID" value="KAG7133551.1"/>
    <property type="molecule type" value="Genomic_DNA"/>
</dbReference>
<dbReference type="Proteomes" id="UP000689129">
    <property type="component" value="Unassembled WGS sequence"/>
</dbReference>
<name>A0A8I3ARA1_VERLO</name>
<evidence type="ECO:0000313" key="2">
    <source>
        <dbReference type="EMBL" id="KAG7133551.1"/>
    </source>
</evidence>
<sequence>MKDRTTMLFHVHESDLMLSVQQVGHVVKIEHDEKYINDLDNTSFTHSTLAVTNSSTYLTQILLHIFFHIPTSPPRPLLVHHDQLPHLRSRTRRPTRSPSQKPHSCAGNPGCEISKSEVEGNVVSFGASISGAGWISAGLEVSQYEESGEVQTCYGDPDDTICVFWRTASTMYTVNHQSNRCCLPGPFAPVVITSPNAGGIGSSSICGRNEQCKDKGYSYWNNMERQNGGVTVSGGPQSWPFGNQYLGIVPDMDEIPPRTAGKV</sequence>